<protein>
    <recommendedName>
        <fullName evidence="4">Stc1 domain-containing protein</fullName>
    </recommendedName>
</protein>
<dbReference type="EMBL" id="KQ965733">
    <property type="protein sequence ID" value="KXS21077.1"/>
    <property type="molecule type" value="Genomic_DNA"/>
</dbReference>
<dbReference type="AlphaFoldDB" id="A0A139AWJ4"/>
<organism evidence="2 3">
    <name type="scientific">Gonapodya prolifera (strain JEL478)</name>
    <name type="common">Monoblepharis prolifera</name>
    <dbReference type="NCBI Taxonomy" id="1344416"/>
    <lineage>
        <taxon>Eukaryota</taxon>
        <taxon>Fungi</taxon>
        <taxon>Fungi incertae sedis</taxon>
        <taxon>Chytridiomycota</taxon>
        <taxon>Chytridiomycota incertae sedis</taxon>
        <taxon>Monoblepharidomycetes</taxon>
        <taxon>Monoblepharidales</taxon>
        <taxon>Gonapodyaceae</taxon>
        <taxon>Gonapodya</taxon>
    </lineage>
</organism>
<evidence type="ECO:0000313" key="2">
    <source>
        <dbReference type="EMBL" id="KXS21077.1"/>
    </source>
</evidence>
<evidence type="ECO:0008006" key="4">
    <source>
        <dbReference type="Google" id="ProtNLM"/>
    </source>
</evidence>
<reference evidence="2 3" key="1">
    <citation type="journal article" date="2015" name="Genome Biol. Evol.">
        <title>Phylogenomic analyses indicate that early fungi evolved digesting cell walls of algal ancestors of land plants.</title>
        <authorList>
            <person name="Chang Y."/>
            <person name="Wang S."/>
            <person name="Sekimoto S."/>
            <person name="Aerts A.L."/>
            <person name="Choi C."/>
            <person name="Clum A."/>
            <person name="LaButti K.M."/>
            <person name="Lindquist E.A."/>
            <person name="Yee Ngan C."/>
            <person name="Ohm R.A."/>
            <person name="Salamov A.A."/>
            <person name="Grigoriev I.V."/>
            <person name="Spatafora J.W."/>
            <person name="Berbee M.L."/>
        </authorList>
    </citation>
    <scope>NUCLEOTIDE SEQUENCE [LARGE SCALE GENOMIC DNA]</scope>
    <source>
        <strain evidence="2 3">JEL478</strain>
    </source>
</reference>
<feature type="region of interest" description="Disordered" evidence="1">
    <location>
        <begin position="1"/>
        <end position="22"/>
    </location>
</feature>
<dbReference type="Proteomes" id="UP000070544">
    <property type="component" value="Unassembled WGS sequence"/>
</dbReference>
<keyword evidence="3" id="KW-1185">Reference proteome</keyword>
<gene>
    <name evidence="2" type="ORF">M427DRAFT_40746</name>
</gene>
<accession>A0A139AWJ4</accession>
<sequence>MAATARSPEPNPRFEAPTGQQKAPFEITVDLRKPPPFYYPLRVGIDNLKCSRCARDQSFTIRNYRKDVINGMALTKNKRERERVAANVMCNDCKIRDRTPAERSSVGWKTCLMCSMRLKNDLFPYEQQRLAQPTCRECYEQDREAAEWQNAHEGKGGGEGAK</sequence>
<proteinExistence type="predicted"/>
<evidence type="ECO:0000256" key="1">
    <source>
        <dbReference type="SAM" id="MobiDB-lite"/>
    </source>
</evidence>
<evidence type="ECO:0000313" key="3">
    <source>
        <dbReference type="Proteomes" id="UP000070544"/>
    </source>
</evidence>
<name>A0A139AWJ4_GONPJ</name>